<evidence type="ECO:0000313" key="4">
    <source>
        <dbReference type="Proteomes" id="UP000261811"/>
    </source>
</evidence>
<comment type="caution">
    <text evidence="3">The sequence shown here is derived from an EMBL/GenBank/DDBJ whole genome shotgun (WGS) entry which is preliminary data.</text>
</comment>
<keyword evidence="2" id="KW-1133">Transmembrane helix</keyword>
<dbReference type="Proteomes" id="UP000261811">
    <property type="component" value="Unassembled WGS sequence"/>
</dbReference>
<dbReference type="OrthoDB" id="3473053at2"/>
<feature type="compositionally biased region" description="Basic and acidic residues" evidence="1">
    <location>
        <begin position="277"/>
        <end position="288"/>
    </location>
</feature>
<evidence type="ECO:0000256" key="2">
    <source>
        <dbReference type="SAM" id="Phobius"/>
    </source>
</evidence>
<keyword evidence="4" id="KW-1185">Reference proteome</keyword>
<feature type="compositionally biased region" description="Polar residues" evidence="1">
    <location>
        <begin position="248"/>
        <end position="267"/>
    </location>
</feature>
<feature type="compositionally biased region" description="Acidic residues" evidence="1">
    <location>
        <begin position="200"/>
        <end position="209"/>
    </location>
</feature>
<feature type="transmembrane region" description="Helical" evidence="2">
    <location>
        <begin position="55"/>
        <end position="74"/>
    </location>
</feature>
<feature type="region of interest" description="Disordered" evidence="1">
    <location>
        <begin position="150"/>
        <end position="501"/>
    </location>
</feature>
<keyword evidence="2" id="KW-0472">Membrane</keyword>
<evidence type="ECO:0000313" key="3">
    <source>
        <dbReference type="EMBL" id="RFU42547.1"/>
    </source>
</evidence>
<dbReference type="RefSeq" id="WP_117356516.1">
    <property type="nucleotide sequence ID" value="NZ_QURH01000114.1"/>
</dbReference>
<protein>
    <recommendedName>
        <fullName evidence="5">DUF2637 domain-containing protein</fullName>
    </recommendedName>
</protein>
<feature type="compositionally biased region" description="Polar residues" evidence="1">
    <location>
        <begin position="446"/>
        <end position="466"/>
    </location>
</feature>
<evidence type="ECO:0008006" key="5">
    <source>
        <dbReference type="Google" id="ProtNLM"/>
    </source>
</evidence>
<feature type="compositionally biased region" description="Polar residues" evidence="1">
    <location>
        <begin position="366"/>
        <end position="400"/>
    </location>
</feature>
<dbReference type="AlphaFoldDB" id="A0A372JRC0"/>
<dbReference type="EMBL" id="QURH01000114">
    <property type="protein sequence ID" value="RFU42547.1"/>
    <property type="molecule type" value="Genomic_DNA"/>
</dbReference>
<feature type="compositionally biased region" description="Polar residues" evidence="1">
    <location>
        <begin position="321"/>
        <end position="331"/>
    </location>
</feature>
<keyword evidence="2" id="KW-0812">Transmembrane</keyword>
<sequence length="501" mass="53182">MPTETSPPSSLPRRLLTVCAALLVILLTAAACALTWDVLRALAEAGRVDRAWSPVYPAAADALLVLTLLSLLAARHGRWWSRAIRWTLLLVLLAGLSWTAVQHAVWGYASLPAKPLRGAVAVAPHVMLLIGVWLWLTTLRLLRRPSRVSVSDATPADPVPHESPLDHLFSRDTDPQDASAEPSTDEPAPSASHLDQPDPAPEEPEDEDGRTERVPAPPTEPAGRPLAPYDTMALSSEPAILSEPLTGRVTTDASVPSTSSTDHTTSKALAAPASAIRPEKAQAEDPHATPRSNAPASASPEAGTANPSRSTFEEEARAASEPSQPRLQQNAPLPPSHQETAEAPDTAEGPHRGLPAASEAPHPRTPTEQTSPEQAAEDSTPTTREYTTGSTEPESAQANTVPARENIRWLEDPTPLEEDDLTSPQAVDPLTQEDPSPTEPTAPDNAASTAPHQETEPASHSSTSEDTPPADNNEAKSEDTPPWGWHPPSSTLRSSPTPPAD</sequence>
<organism evidence="3 4">
    <name type="scientific">Actinomadura logoneensis</name>
    <dbReference type="NCBI Taxonomy" id="2293572"/>
    <lineage>
        <taxon>Bacteria</taxon>
        <taxon>Bacillati</taxon>
        <taxon>Actinomycetota</taxon>
        <taxon>Actinomycetes</taxon>
        <taxon>Streptosporangiales</taxon>
        <taxon>Thermomonosporaceae</taxon>
        <taxon>Actinomadura</taxon>
    </lineage>
</organism>
<feature type="compositionally biased region" description="Basic and acidic residues" evidence="1">
    <location>
        <begin position="159"/>
        <end position="174"/>
    </location>
</feature>
<feature type="transmembrane region" description="Helical" evidence="2">
    <location>
        <begin position="86"/>
        <end position="106"/>
    </location>
</feature>
<evidence type="ECO:0000256" key="1">
    <source>
        <dbReference type="SAM" id="MobiDB-lite"/>
    </source>
</evidence>
<proteinExistence type="predicted"/>
<gene>
    <name evidence="3" type="ORF">DZF91_06150</name>
</gene>
<feature type="transmembrane region" description="Helical" evidence="2">
    <location>
        <begin position="118"/>
        <end position="136"/>
    </location>
</feature>
<reference evidence="3 4" key="1">
    <citation type="submission" date="2018-08" db="EMBL/GenBank/DDBJ databases">
        <title>Actinomadura jelena sp. nov., a novel Actinomycete isolated from soil in Chad.</title>
        <authorList>
            <person name="Shi L."/>
        </authorList>
    </citation>
    <scope>NUCLEOTIDE SEQUENCE [LARGE SCALE GENOMIC DNA]</scope>
    <source>
        <strain evidence="3 4">NEAU-G17</strain>
    </source>
</reference>
<accession>A0A372JRC0</accession>
<name>A0A372JRC0_9ACTN</name>